<evidence type="ECO:0008006" key="3">
    <source>
        <dbReference type="Google" id="ProtNLM"/>
    </source>
</evidence>
<reference evidence="1 2" key="1">
    <citation type="journal article" date="2019" name="Nat. Ecol. Evol.">
        <title>Megaphylogeny resolves global patterns of mushroom evolution.</title>
        <authorList>
            <person name="Varga T."/>
            <person name="Krizsan K."/>
            <person name="Foldi C."/>
            <person name="Dima B."/>
            <person name="Sanchez-Garcia M."/>
            <person name="Sanchez-Ramirez S."/>
            <person name="Szollosi G.J."/>
            <person name="Szarkandi J.G."/>
            <person name="Papp V."/>
            <person name="Albert L."/>
            <person name="Andreopoulos W."/>
            <person name="Angelini C."/>
            <person name="Antonin V."/>
            <person name="Barry K.W."/>
            <person name="Bougher N.L."/>
            <person name="Buchanan P."/>
            <person name="Buyck B."/>
            <person name="Bense V."/>
            <person name="Catcheside P."/>
            <person name="Chovatia M."/>
            <person name="Cooper J."/>
            <person name="Damon W."/>
            <person name="Desjardin D."/>
            <person name="Finy P."/>
            <person name="Geml J."/>
            <person name="Haridas S."/>
            <person name="Hughes K."/>
            <person name="Justo A."/>
            <person name="Karasinski D."/>
            <person name="Kautmanova I."/>
            <person name="Kiss B."/>
            <person name="Kocsube S."/>
            <person name="Kotiranta H."/>
            <person name="LaButti K.M."/>
            <person name="Lechner B.E."/>
            <person name="Liimatainen K."/>
            <person name="Lipzen A."/>
            <person name="Lukacs Z."/>
            <person name="Mihaltcheva S."/>
            <person name="Morgado L.N."/>
            <person name="Niskanen T."/>
            <person name="Noordeloos M.E."/>
            <person name="Ohm R.A."/>
            <person name="Ortiz-Santana B."/>
            <person name="Ovrebo C."/>
            <person name="Racz N."/>
            <person name="Riley R."/>
            <person name="Savchenko A."/>
            <person name="Shiryaev A."/>
            <person name="Soop K."/>
            <person name="Spirin V."/>
            <person name="Szebenyi C."/>
            <person name="Tomsovsky M."/>
            <person name="Tulloss R.E."/>
            <person name="Uehling J."/>
            <person name="Grigoriev I.V."/>
            <person name="Vagvolgyi C."/>
            <person name="Papp T."/>
            <person name="Martin F.M."/>
            <person name="Miettinen O."/>
            <person name="Hibbett D.S."/>
            <person name="Nagy L.G."/>
        </authorList>
    </citation>
    <scope>NUCLEOTIDE SEQUENCE [LARGE SCALE GENOMIC DNA]</scope>
    <source>
        <strain evidence="1 2">CBS 962.96</strain>
    </source>
</reference>
<dbReference type="Proteomes" id="UP000297245">
    <property type="component" value="Unassembled WGS sequence"/>
</dbReference>
<evidence type="ECO:0000313" key="2">
    <source>
        <dbReference type="Proteomes" id="UP000297245"/>
    </source>
</evidence>
<proteinExistence type="predicted"/>
<gene>
    <name evidence="1" type="ORF">K435DRAFT_881472</name>
</gene>
<dbReference type="OrthoDB" id="3224178at2759"/>
<organism evidence="1 2">
    <name type="scientific">Dendrothele bispora (strain CBS 962.96)</name>
    <dbReference type="NCBI Taxonomy" id="1314807"/>
    <lineage>
        <taxon>Eukaryota</taxon>
        <taxon>Fungi</taxon>
        <taxon>Dikarya</taxon>
        <taxon>Basidiomycota</taxon>
        <taxon>Agaricomycotina</taxon>
        <taxon>Agaricomycetes</taxon>
        <taxon>Agaricomycetidae</taxon>
        <taxon>Agaricales</taxon>
        <taxon>Agaricales incertae sedis</taxon>
        <taxon>Dendrothele</taxon>
    </lineage>
</organism>
<protein>
    <recommendedName>
        <fullName evidence="3">Protein kinase domain-containing protein</fullName>
    </recommendedName>
</protein>
<accession>A0A4S8KI98</accession>
<dbReference type="EMBL" id="ML182771">
    <property type="protein sequence ID" value="THU75164.1"/>
    <property type="molecule type" value="Genomic_DNA"/>
</dbReference>
<sequence>MRLARRYFEICKRQGYANWNPHSQSDKSKNEKEYHLYEADPDMDPFLCTPKSRSGANHEDFYFGTPPRLEPETWPTLDHNDCEVVIKLVKDSELTIICQLNSEPMRSNRLNPRIELWDILQFQDFTFMVMPRWVLQRDYVDYYLKVPPEQGLSFLHNHRFAHYDIHHFNAGHGKDSGSHFWLGGAL</sequence>
<keyword evidence="2" id="KW-1185">Reference proteome</keyword>
<name>A0A4S8KI98_DENBC</name>
<dbReference type="AlphaFoldDB" id="A0A4S8KI98"/>
<evidence type="ECO:0000313" key="1">
    <source>
        <dbReference type="EMBL" id="THU75164.1"/>
    </source>
</evidence>